<feature type="compositionally biased region" description="Polar residues" evidence="6">
    <location>
        <begin position="394"/>
        <end position="411"/>
    </location>
</feature>
<dbReference type="CDD" id="cd12455">
    <property type="entry name" value="RRM_like_Smg4_UPF3"/>
    <property type="match status" value="1"/>
</dbReference>
<dbReference type="OrthoDB" id="18087at2759"/>
<feature type="domain" description="RRM" evidence="7">
    <location>
        <begin position="465"/>
        <end position="531"/>
    </location>
</feature>
<evidence type="ECO:0000256" key="1">
    <source>
        <dbReference type="ARBA" id="ARBA00004123"/>
    </source>
</evidence>
<feature type="region of interest" description="Disordered" evidence="6">
    <location>
        <begin position="536"/>
        <end position="606"/>
    </location>
</feature>
<dbReference type="InterPro" id="IPR012677">
    <property type="entry name" value="Nucleotide-bd_a/b_plait_sf"/>
</dbReference>
<dbReference type="AlphaFoldDB" id="A0A9N9Q399"/>
<sequence>MVASASASSGRSQANGLLPVPASQTQTAAGNHSSKIPGPKPPAPKLKVVIRRLPPALTEAEFLSVLGDEWKLAKGKVDYFLYKNGKDSKDPSKPSRPSRAYLHLTNESHLMTLSDTVRNSVFEDAQNTFTNSCLVGPPSVEFAPYGRTPGGRRRVDARAGTIDQDPEFMAFLEGLANPVSSKEGYTDAAGEGTSGKPEKVTTTPLVQYLKDKKANKHKEAAVKAAKKQEAHTAKGKSVKESEDVKRKGKDGKIEKSVERAAKEAVKILNREASLKVAGIAEASKNGGSSSDSNSHPKLDLGRVPGRQRGAVIAAHIRMLQRDLGLSPAQAHRQVRRDTADAQKAEKAAAAAKTTETKETSTPAVQSPTVPTAPKAIAAQPNSRRSRAKAGSSSTETAASKGSNSATASSAPAGQPSPVVLLKKPDPRPSAPATPTTPTAAQPTKPAPANNHRKPQNTAVPSDGATQAFIKHANPSQGVTEPLLKEALEKFGAVSMVEIDKRKGFAYVDFIDSAGLKKAMAANPISVAQGTVQVMQRKGTALPPEKKPVHQPHQPHQVPHAPSRGGRGGRGGTVGRRGGRGGPRGGGNGGGNGTQAPASAPTGPAGK</sequence>
<feature type="region of interest" description="Disordered" evidence="6">
    <location>
        <begin position="327"/>
        <end position="461"/>
    </location>
</feature>
<keyword evidence="3" id="KW-0866">Nonsense-mediated mRNA decay</keyword>
<protein>
    <recommendedName>
        <fullName evidence="7">RRM domain-containing protein</fullName>
    </recommendedName>
</protein>
<dbReference type="Pfam" id="PF00076">
    <property type="entry name" value="RRM_1"/>
    <property type="match status" value="1"/>
</dbReference>
<keyword evidence="9" id="KW-1185">Reference proteome</keyword>
<dbReference type="FunFam" id="3.30.70.330:FF:000637">
    <property type="entry name" value="Nonsense-mediated mRNA decay protein Upf3, putative"/>
    <property type="match status" value="1"/>
</dbReference>
<keyword evidence="5" id="KW-0694">RNA-binding</keyword>
<dbReference type="Pfam" id="PF03467">
    <property type="entry name" value="Smg4_UPF3"/>
    <property type="match status" value="1"/>
</dbReference>
<reference evidence="8" key="1">
    <citation type="submission" date="2021-07" db="EMBL/GenBank/DDBJ databases">
        <authorList>
            <person name="Durling M."/>
        </authorList>
    </citation>
    <scope>NUCLEOTIDE SEQUENCE</scope>
</reference>
<feature type="compositionally biased region" description="Low complexity" evidence="6">
    <location>
        <begin position="283"/>
        <end position="293"/>
    </location>
</feature>
<comment type="caution">
    <text evidence="8">The sequence shown here is derived from an EMBL/GenBank/DDBJ whole genome shotgun (WGS) entry which is preliminary data.</text>
</comment>
<dbReference type="CDD" id="cd00590">
    <property type="entry name" value="RRM_SF"/>
    <property type="match status" value="1"/>
</dbReference>
<feature type="compositionally biased region" description="Low complexity" evidence="6">
    <location>
        <begin position="550"/>
        <end position="559"/>
    </location>
</feature>
<comment type="subcellular location">
    <subcellularLocation>
        <location evidence="1">Nucleus</location>
    </subcellularLocation>
</comment>
<dbReference type="PROSITE" id="PS50102">
    <property type="entry name" value="RRM"/>
    <property type="match status" value="1"/>
</dbReference>
<dbReference type="InterPro" id="IPR000504">
    <property type="entry name" value="RRM_dom"/>
</dbReference>
<dbReference type="SMART" id="SM00360">
    <property type="entry name" value="RRM"/>
    <property type="match status" value="1"/>
</dbReference>
<evidence type="ECO:0000313" key="9">
    <source>
        <dbReference type="Proteomes" id="UP000701801"/>
    </source>
</evidence>
<evidence type="ECO:0000256" key="6">
    <source>
        <dbReference type="SAM" id="MobiDB-lite"/>
    </source>
</evidence>
<name>A0A9N9Q399_9HELO</name>
<dbReference type="InterPro" id="IPR035979">
    <property type="entry name" value="RBD_domain_sf"/>
</dbReference>
<evidence type="ECO:0000313" key="8">
    <source>
        <dbReference type="EMBL" id="CAG8973187.1"/>
    </source>
</evidence>
<dbReference type="GO" id="GO:0005737">
    <property type="term" value="C:cytoplasm"/>
    <property type="evidence" value="ECO:0007669"/>
    <property type="project" value="TreeGrafter"/>
</dbReference>
<feature type="compositionally biased region" description="Low complexity" evidence="6">
    <location>
        <begin position="347"/>
        <end position="363"/>
    </location>
</feature>
<evidence type="ECO:0000259" key="7">
    <source>
        <dbReference type="PROSITE" id="PS50102"/>
    </source>
</evidence>
<dbReference type="InterPro" id="IPR039722">
    <property type="entry name" value="Upf3"/>
</dbReference>
<dbReference type="InterPro" id="IPR005120">
    <property type="entry name" value="UPF3_dom"/>
</dbReference>
<keyword evidence="4" id="KW-0539">Nucleus</keyword>
<evidence type="ECO:0000256" key="4">
    <source>
        <dbReference type="ARBA" id="ARBA00023242"/>
    </source>
</evidence>
<accession>A0A9N9Q399</accession>
<evidence type="ECO:0000256" key="2">
    <source>
        <dbReference type="ARBA" id="ARBA00005991"/>
    </source>
</evidence>
<dbReference type="PANTHER" id="PTHR13112">
    <property type="entry name" value="UPF3 REGULATOR OF NONSENSE TRANSCRIPTS-LIKE PROTEIN"/>
    <property type="match status" value="1"/>
</dbReference>
<evidence type="ECO:0000256" key="3">
    <source>
        <dbReference type="ARBA" id="ARBA00023161"/>
    </source>
</evidence>
<dbReference type="Proteomes" id="UP000701801">
    <property type="component" value="Unassembled WGS sequence"/>
</dbReference>
<feature type="compositionally biased region" description="Gly residues" evidence="6">
    <location>
        <begin position="564"/>
        <end position="592"/>
    </location>
</feature>
<dbReference type="SUPFAM" id="SSF54928">
    <property type="entry name" value="RNA-binding domain, RBD"/>
    <property type="match status" value="2"/>
</dbReference>
<dbReference type="GO" id="GO:0000184">
    <property type="term" value="P:nuclear-transcribed mRNA catabolic process, nonsense-mediated decay"/>
    <property type="evidence" value="ECO:0007669"/>
    <property type="project" value="UniProtKB-KW"/>
</dbReference>
<gene>
    <name evidence="8" type="ORF">HYALB_00006356</name>
</gene>
<proteinExistence type="inferred from homology"/>
<dbReference type="GO" id="GO:0003729">
    <property type="term" value="F:mRNA binding"/>
    <property type="evidence" value="ECO:0007669"/>
    <property type="project" value="TreeGrafter"/>
</dbReference>
<evidence type="ECO:0000256" key="5">
    <source>
        <dbReference type="PROSITE-ProRule" id="PRU00176"/>
    </source>
</evidence>
<feature type="region of interest" description="Disordered" evidence="6">
    <location>
        <begin position="1"/>
        <end position="45"/>
    </location>
</feature>
<dbReference type="Gene3D" id="3.30.70.330">
    <property type="match status" value="2"/>
</dbReference>
<comment type="similarity">
    <text evidence="2">Belongs to the RENT3 family.</text>
</comment>
<organism evidence="8 9">
    <name type="scientific">Hymenoscyphus albidus</name>
    <dbReference type="NCBI Taxonomy" id="595503"/>
    <lineage>
        <taxon>Eukaryota</taxon>
        <taxon>Fungi</taxon>
        <taxon>Dikarya</taxon>
        <taxon>Ascomycota</taxon>
        <taxon>Pezizomycotina</taxon>
        <taxon>Leotiomycetes</taxon>
        <taxon>Helotiales</taxon>
        <taxon>Helotiaceae</taxon>
        <taxon>Hymenoscyphus</taxon>
    </lineage>
</organism>
<feature type="compositionally biased region" description="Polar residues" evidence="6">
    <location>
        <begin position="22"/>
        <end position="34"/>
    </location>
</feature>
<dbReference type="PANTHER" id="PTHR13112:SF0">
    <property type="entry name" value="FI21285P1"/>
    <property type="match status" value="1"/>
</dbReference>
<feature type="compositionally biased region" description="Basic and acidic residues" evidence="6">
    <location>
        <begin position="335"/>
        <end position="346"/>
    </location>
</feature>
<dbReference type="EMBL" id="CAJVRM010000066">
    <property type="protein sequence ID" value="CAG8973187.1"/>
    <property type="molecule type" value="Genomic_DNA"/>
</dbReference>
<feature type="region of interest" description="Disordered" evidence="6">
    <location>
        <begin position="282"/>
        <end position="304"/>
    </location>
</feature>
<feature type="region of interest" description="Disordered" evidence="6">
    <location>
        <begin position="182"/>
        <end position="252"/>
    </location>
</feature>
<dbReference type="GO" id="GO:0045727">
    <property type="term" value="P:positive regulation of translation"/>
    <property type="evidence" value="ECO:0007669"/>
    <property type="project" value="TreeGrafter"/>
</dbReference>
<feature type="compositionally biased region" description="Basic and acidic residues" evidence="6">
    <location>
        <begin position="209"/>
        <end position="252"/>
    </location>
</feature>
<feature type="compositionally biased region" description="Low complexity" evidence="6">
    <location>
        <begin position="430"/>
        <end position="448"/>
    </location>
</feature>
<dbReference type="GO" id="GO:0005730">
    <property type="term" value="C:nucleolus"/>
    <property type="evidence" value="ECO:0007669"/>
    <property type="project" value="TreeGrafter"/>
</dbReference>